<dbReference type="EMBL" id="WBZB01000013">
    <property type="protein sequence ID" value="KAB3531399.1"/>
    <property type="molecule type" value="Genomic_DNA"/>
</dbReference>
<feature type="transmembrane region" description="Helical" evidence="1">
    <location>
        <begin position="61"/>
        <end position="79"/>
    </location>
</feature>
<keyword evidence="1" id="KW-0812">Transmembrane</keyword>
<accession>A0A833MEI7</accession>
<evidence type="ECO:0000313" key="3">
    <source>
        <dbReference type="Proteomes" id="UP000465601"/>
    </source>
</evidence>
<keyword evidence="1" id="KW-1133">Transmembrane helix</keyword>
<keyword evidence="3" id="KW-1185">Reference proteome</keyword>
<evidence type="ECO:0000313" key="2">
    <source>
        <dbReference type="EMBL" id="KAB3531399.1"/>
    </source>
</evidence>
<name>A0A833MEI7_9FIRM</name>
<dbReference type="RefSeq" id="WP_151865126.1">
    <property type="nucleotide sequence ID" value="NZ_WBZB01000013.1"/>
</dbReference>
<reference evidence="2 3" key="1">
    <citation type="submission" date="2019-10" db="EMBL/GenBank/DDBJ databases">
        <title>Alkaliphilus serpentinus sp. nov. and Alkaliphilus pronyensis sp. nov., two novel anaerobic alkaliphilic species isolated from the serpentinized-hosted hydrothermal field of the Prony Bay (New Caledonia).</title>
        <authorList>
            <person name="Postec A."/>
        </authorList>
    </citation>
    <scope>NUCLEOTIDE SEQUENCE [LARGE SCALE GENOMIC DNA]</scope>
    <source>
        <strain evidence="2 3">LacT</strain>
    </source>
</reference>
<dbReference type="Proteomes" id="UP000465601">
    <property type="component" value="Unassembled WGS sequence"/>
</dbReference>
<dbReference type="OrthoDB" id="6199156at2"/>
<protein>
    <submittedName>
        <fullName evidence="2">Uncharacterized protein</fullName>
    </submittedName>
</protein>
<keyword evidence="1" id="KW-0472">Membrane</keyword>
<dbReference type="AlphaFoldDB" id="A0A833MEI7"/>
<evidence type="ECO:0000256" key="1">
    <source>
        <dbReference type="SAM" id="Phobius"/>
    </source>
</evidence>
<gene>
    <name evidence="2" type="ORF">F8153_04265</name>
</gene>
<organism evidence="2 3">
    <name type="scientific">Alkaliphilus serpentinus</name>
    <dbReference type="NCBI Taxonomy" id="1482731"/>
    <lineage>
        <taxon>Bacteria</taxon>
        <taxon>Bacillati</taxon>
        <taxon>Bacillota</taxon>
        <taxon>Clostridia</taxon>
        <taxon>Peptostreptococcales</taxon>
        <taxon>Natronincolaceae</taxon>
        <taxon>Alkaliphilus</taxon>
    </lineage>
</organism>
<proteinExistence type="predicted"/>
<sequence>MEIILIIILAIINIPVYKYIKEWLFESDEEFREAFKFLITPDVFSLFKGRYLRDRIAEFKLGLLFFLCVITIAIEFYLIRSLFSMFI</sequence>
<comment type="caution">
    <text evidence="2">The sequence shown here is derived from an EMBL/GenBank/DDBJ whole genome shotgun (WGS) entry which is preliminary data.</text>
</comment>